<reference evidence="2" key="1">
    <citation type="submission" date="2007-12" db="EMBL/GenBank/DDBJ databases">
        <title>Annotation of Entamoeba dispar SAW760.</title>
        <authorList>
            <person name="Lorenzi H."/>
            <person name="Inman J."/>
            <person name="Schobel S."/>
            <person name="Amedeo P."/>
            <person name="Caler E."/>
        </authorList>
    </citation>
    <scope>NUCLEOTIDE SEQUENCE [LARGE SCALE GENOMIC DNA]</scope>
    <source>
        <strain evidence="2">ATCC PRA-260 / SAW760</strain>
    </source>
</reference>
<protein>
    <recommendedName>
        <fullName evidence="3">MULE transposase domain-containing protein</fullName>
    </recommendedName>
</protein>
<dbReference type="RefSeq" id="XP_001735415.1">
    <property type="nucleotide sequence ID" value="XM_001735363.1"/>
</dbReference>
<sequence>MFASELMVLKEIEYEKRIEIFKNYIHIDIKIHDSNIKNDVITTIRKLTIILFLLIHTKSTKINKNNIKIVFYCNHSGKTKETYYFFVVSKICTLLKSEKHLIQKTNNEIIKFLVNHPHIQIHLRKFRQIQREEDRNQIFENIFLSDSFFENDSFIKLTNTFTNGYIHSILFIHNKVNQMEYSKRKWYVDDTAKTNIYNKNLYVVIVKDDNSFNQLLSFRYLFDQSEISYKLFFHQLYNILNYGHEIIKSYRKIIDKIF</sequence>
<keyword evidence="2" id="KW-1185">Reference proteome</keyword>
<evidence type="ECO:0000313" key="1">
    <source>
        <dbReference type="EMBL" id="EDR28387.1"/>
    </source>
</evidence>
<organism evidence="2">
    <name type="scientific">Entamoeba dispar (strain ATCC PRA-260 / SAW760)</name>
    <dbReference type="NCBI Taxonomy" id="370354"/>
    <lineage>
        <taxon>Eukaryota</taxon>
        <taxon>Amoebozoa</taxon>
        <taxon>Evosea</taxon>
        <taxon>Archamoebae</taxon>
        <taxon>Mastigamoebida</taxon>
        <taxon>Entamoebidae</taxon>
        <taxon>Entamoeba</taxon>
    </lineage>
</organism>
<dbReference type="eggNOG" id="ENOG502RCWY">
    <property type="taxonomic scope" value="Eukaryota"/>
</dbReference>
<dbReference type="GeneID" id="5880367"/>
<dbReference type="EMBL" id="DS548495">
    <property type="protein sequence ID" value="EDR28387.1"/>
    <property type="molecule type" value="Genomic_DNA"/>
</dbReference>
<gene>
    <name evidence="1" type="ORF">EDI_285100</name>
</gene>
<dbReference type="VEuPathDB" id="AmoebaDB:EDI_285100"/>
<proteinExistence type="predicted"/>
<dbReference type="AlphaFoldDB" id="B0EAQ9"/>
<evidence type="ECO:0000313" key="2">
    <source>
        <dbReference type="Proteomes" id="UP000008076"/>
    </source>
</evidence>
<accession>B0EAQ9</accession>
<evidence type="ECO:0008006" key="3">
    <source>
        <dbReference type="Google" id="ProtNLM"/>
    </source>
</evidence>
<dbReference type="Proteomes" id="UP000008076">
    <property type="component" value="Unassembled WGS sequence"/>
</dbReference>
<dbReference type="KEGG" id="edi:EDI_285100"/>
<name>B0EAQ9_ENTDS</name>